<dbReference type="PROSITE" id="PS51198">
    <property type="entry name" value="UVRD_HELICASE_ATP_BIND"/>
    <property type="match status" value="1"/>
</dbReference>
<dbReference type="PANTHER" id="PTHR11070">
    <property type="entry name" value="UVRD / RECB / PCRA DNA HELICASE FAMILY MEMBER"/>
    <property type="match status" value="1"/>
</dbReference>
<evidence type="ECO:0000256" key="3">
    <source>
        <dbReference type="ARBA" id="ARBA00022806"/>
    </source>
</evidence>
<dbReference type="Proteomes" id="UP001463665">
    <property type="component" value="Chromosome"/>
</dbReference>
<dbReference type="EC" id="5.6.2.4" evidence="7"/>
<evidence type="ECO:0000259" key="11">
    <source>
        <dbReference type="PROSITE" id="PS51198"/>
    </source>
</evidence>
<dbReference type="GO" id="GO:0000725">
    <property type="term" value="P:recombinational repair"/>
    <property type="evidence" value="ECO:0007669"/>
    <property type="project" value="TreeGrafter"/>
</dbReference>
<dbReference type="GO" id="GO:0016787">
    <property type="term" value="F:hydrolase activity"/>
    <property type="evidence" value="ECO:0007669"/>
    <property type="project" value="UniProtKB-UniRule"/>
</dbReference>
<keyword evidence="2 10" id="KW-0378">Hydrolase</keyword>
<dbReference type="RefSeq" id="WP_345765455.1">
    <property type="nucleotide sequence ID" value="NZ_CP154834.1"/>
</dbReference>
<dbReference type="AlphaFoldDB" id="A0AAU6WJL1"/>
<dbReference type="InterPro" id="IPR014017">
    <property type="entry name" value="DNA_helicase_UvrD-like_C"/>
</dbReference>
<keyword evidence="1 10" id="KW-0547">Nucleotide-binding</keyword>
<dbReference type="GO" id="GO:0005524">
    <property type="term" value="F:ATP binding"/>
    <property type="evidence" value="ECO:0007669"/>
    <property type="project" value="UniProtKB-UniRule"/>
</dbReference>
<sequence>MEFSVHELKSAYENSPNLFKRHIVLEDVEDTLFYLSRIEAIKIEGGFMVIYNRLTIERTEQNNNKRYTKDDYQRLHQFYENKVQQIHIVGEYAKKMITDYQHALQFVEDYFQLNYSSFLSKYFKGSRQQEICRNLTPAKFRQLFGELSPTQLKIIHNKEAQHIVVAAGPGSGKTRVLVHKLAALLLMEDVKQEQLLMITFSRAAATEFKKRLIRLIGNAAQYVEIKTFHSYCFDLLGKVGNLEKSDLIIKKTIEKIRNGEVEASRITKTVLVIDEAQDMNEDEYLLINTLMEQNEEMRVIAVGDDDQNVYEFRGSSSKYLEAFISNNNAVKHELVENYRSKNNLVALANEFVKQIPHRLKSTPIVPVQNDNGKIKIVNYKNRNLIVPLIEDLLHTGLSGTVCVLTKTNHEALQITGLLLKNKIPAN</sequence>
<dbReference type="PANTHER" id="PTHR11070:SF2">
    <property type="entry name" value="ATP-DEPENDENT DNA HELICASE SRS2"/>
    <property type="match status" value="1"/>
</dbReference>
<evidence type="ECO:0000313" key="13">
    <source>
        <dbReference type="Proteomes" id="UP001463665"/>
    </source>
</evidence>
<dbReference type="CDD" id="cd17932">
    <property type="entry name" value="DEXQc_UvrD"/>
    <property type="match status" value="1"/>
</dbReference>
<comment type="catalytic activity">
    <reaction evidence="9">
        <text>ATP + H2O = ADP + phosphate + H(+)</text>
        <dbReference type="Rhea" id="RHEA:13065"/>
        <dbReference type="ChEBI" id="CHEBI:15377"/>
        <dbReference type="ChEBI" id="CHEBI:15378"/>
        <dbReference type="ChEBI" id="CHEBI:30616"/>
        <dbReference type="ChEBI" id="CHEBI:43474"/>
        <dbReference type="ChEBI" id="CHEBI:456216"/>
        <dbReference type="EC" id="5.6.2.4"/>
    </reaction>
</comment>
<keyword evidence="3 10" id="KW-0347">Helicase</keyword>
<evidence type="ECO:0000256" key="4">
    <source>
        <dbReference type="ARBA" id="ARBA00022840"/>
    </source>
</evidence>
<evidence type="ECO:0000256" key="7">
    <source>
        <dbReference type="ARBA" id="ARBA00034808"/>
    </source>
</evidence>
<evidence type="ECO:0000256" key="5">
    <source>
        <dbReference type="ARBA" id="ARBA00023235"/>
    </source>
</evidence>
<evidence type="ECO:0000256" key="8">
    <source>
        <dbReference type="ARBA" id="ARBA00034923"/>
    </source>
</evidence>
<keyword evidence="13" id="KW-1185">Reference proteome</keyword>
<protein>
    <recommendedName>
        <fullName evidence="7">DNA 3'-5' helicase</fullName>
        <ecNumber evidence="7">5.6.2.4</ecNumber>
    </recommendedName>
    <alternativeName>
        <fullName evidence="8">DNA 3'-5' helicase II</fullName>
    </alternativeName>
</protein>
<dbReference type="SUPFAM" id="SSF52540">
    <property type="entry name" value="P-loop containing nucleoside triphosphate hydrolases"/>
    <property type="match status" value="1"/>
</dbReference>
<dbReference type="InterPro" id="IPR027417">
    <property type="entry name" value="P-loop_NTPase"/>
</dbReference>
<dbReference type="EMBL" id="CP154834">
    <property type="protein sequence ID" value="XAO72698.1"/>
    <property type="molecule type" value="Genomic_DNA"/>
</dbReference>
<comment type="catalytic activity">
    <reaction evidence="6">
        <text>Couples ATP hydrolysis with the unwinding of duplex DNA by translocating in the 3'-5' direction.</text>
        <dbReference type="EC" id="5.6.2.4"/>
    </reaction>
</comment>
<accession>A0AAU6WJL1</accession>
<evidence type="ECO:0000256" key="2">
    <source>
        <dbReference type="ARBA" id="ARBA00022801"/>
    </source>
</evidence>
<organism evidence="12 13">
    <name type="scientific">Chryseobacterium endophyticum</name>
    <dbReference type="NCBI Taxonomy" id="1854762"/>
    <lineage>
        <taxon>Bacteria</taxon>
        <taxon>Pseudomonadati</taxon>
        <taxon>Bacteroidota</taxon>
        <taxon>Flavobacteriia</taxon>
        <taxon>Flavobacteriales</taxon>
        <taxon>Weeksellaceae</taxon>
        <taxon>Chryseobacterium group</taxon>
        <taxon>Chryseobacterium</taxon>
    </lineage>
</organism>
<reference evidence="12 13" key="1">
    <citation type="submission" date="2024-04" db="EMBL/GenBank/DDBJ databases">
        <title>Genome sequencing and assembly of rice foliar adapted Chryseobacterium endophyticum OsEnb-ALM-A6.</title>
        <authorList>
            <person name="Kumar S."/>
            <person name="Javed M."/>
            <person name="Chouhan V."/>
            <person name="Charishma K."/>
            <person name="Patel A."/>
            <person name="Kumar M."/>
            <person name="Sahu K.P."/>
            <person name="Kumar A."/>
        </authorList>
    </citation>
    <scope>NUCLEOTIDE SEQUENCE [LARGE SCALE GENOMIC DNA]</scope>
    <source>
        <strain evidence="12 13">OsEnb-ALM-A6</strain>
    </source>
</reference>
<evidence type="ECO:0000313" key="12">
    <source>
        <dbReference type="EMBL" id="XAO72698.1"/>
    </source>
</evidence>
<dbReference type="GO" id="GO:0043138">
    <property type="term" value="F:3'-5' DNA helicase activity"/>
    <property type="evidence" value="ECO:0007669"/>
    <property type="project" value="UniProtKB-EC"/>
</dbReference>
<name>A0AAU6WJL1_9FLAO</name>
<proteinExistence type="predicted"/>
<keyword evidence="5" id="KW-0413">Isomerase</keyword>
<dbReference type="InterPro" id="IPR014016">
    <property type="entry name" value="UvrD-like_ATP-bd"/>
</dbReference>
<feature type="domain" description="UvrD-like helicase ATP-binding" evidence="11">
    <location>
        <begin position="146"/>
        <end position="426"/>
    </location>
</feature>
<keyword evidence="4 10" id="KW-0067">ATP-binding</keyword>
<evidence type="ECO:0000256" key="1">
    <source>
        <dbReference type="ARBA" id="ARBA00022741"/>
    </source>
</evidence>
<evidence type="ECO:0000256" key="9">
    <source>
        <dbReference type="ARBA" id="ARBA00048988"/>
    </source>
</evidence>
<feature type="binding site" evidence="10">
    <location>
        <begin position="167"/>
        <end position="174"/>
    </location>
    <ligand>
        <name>ATP</name>
        <dbReference type="ChEBI" id="CHEBI:30616"/>
    </ligand>
</feature>
<gene>
    <name evidence="12" type="ORF">AAFP95_12490</name>
</gene>
<dbReference type="Pfam" id="PF00580">
    <property type="entry name" value="UvrD-helicase"/>
    <property type="match status" value="2"/>
</dbReference>
<evidence type="ECO:0000256" key="6">
    <source>
        <dbReference type="ARBA" id="ARBA00034617"/>
    </source>
</evidence>
<dbReference type="GO" id="GO:0003677">
    <property type="term" value="F:DNA binding"/>
    <property type="evidence" value="ECO:0007669"/>
    <property type="project" value="InterPro"/>
</dbReference>
<dbReference type="Pfam" id="PF13361">
    <property type="entry name" value="UvrD_C"/>
    <property type="match status" value="1"/>
</dbReference>
<dbReference type="InterPro" id="IPR000212">
    <property type="entry name" value="DNA_helicase_UvrD/REP"/>
</dbReference>
<evidence type="ECO:0000256" key="10">
    <source>
        <dbReference type="PROSITE-ProRule" id="PRU00560"/>
    </source>
</evidence>
<dbReference type="Gene3D" id="3.40.50.300">
    <property type="entry name" value="P-loop containing nucleotide triphosphate hydrolases"/>
    <property type="match status" value="2"/>
</dbReference>